<dbReference type="PANTHER" id="PTHR43640">
    <property type="entry name" value="OS07G0260300 PROTEIN"/>
    <property type="match status" value="1"/>
</dbReference>
<proteinExistence type="predicted"/>
<dbReference type="InterPro" id="IPR047262">
    <property type="entry name" value="PRX-like1"/>
</dbReference>
<evidence type="ECO:0000313" key="3">
    <source>
        <dbReference type="Proteomes" id="UP001374584"/>
    </source>
</evidence>
<organism evidence="2 3">
    <name type="scientific">Phaseolus coccineus</name>
    <name type="common">Scarlet runner bean</name>
    <name type="synonym">Phaseolus multiflorus</name>
    <dbReference type="NCBI Taxonomy" id="3886"/>
    <lineage>
        <taxon>Eukaryota</taxon>
        <taxon>Viridiplantae</taxon>
        <taxon>Streptophyta</taxon>
        <taxon>Embryophyta</taxon>
        <taxon>Tracheophyta</taxon>
        <taxon>Spermatophyta</taxon>
        <taxon>Magnoliopsida</taxon>
        <taxon>eudicotyledons</taxon>
        <taxon>Gunneridae</taxon>
        <taxon>Pentapetalae</taxon>
        <taxon>rosids</taxon>
        <taxon>fabids</taxon>
        <taxon>Fabales</taxon>
        <taxon>Fabaceae</taxon>
        <taxon>Papilionoideae</taxon>
        <taxon>50 kb inversion clade</taxon>
        <taxon>NPAAA clade</taxon>
        <taxon>indigoferoid/millettioid clade</taxon>
        <taxon>Phaseoleae</taxon>
        <taxon>Phaseolus</taxon>
    </lineage>
</organism>
<dbReference type="PANTHER" id="PTHR43640:SF1">
    <property type="entry name" value="THIOREDOXIN-DEPENDENT PEROXIREDOXIN"/>
    <property type="match status" value="1"/>
</dbReference>
<comment type="caution">
    <text evidence="2">The sequence shown here is derived from an EMBL/GenBank/DDBJ whole genome shotgun (WGS) entry which is preliminary data.</text>
</comment>
<feature type="compositionally biased region" description="Acidic residues" evidence="1">
    <location>
        <begin position="66"/>
        <end position="83"/>
    </location>
</feature>
<name>A0AAN9QFT8_PHACN</name>
<feature type="region of interest" description="Disordered" evidence="1">
    <location>
        <begin position="43"/>
        <end position="83"/>
    </location>
</feature>
<keyword evidence="3" id="KW-1185">Reference proteome</keyword>
<evidence type="ECO:0000313" key="2">
    <source>
        <dbReference type="EMBL" id="KAK7333649.1"/>
    </source>
</evidence>
<dbReference type="AlphaFoldDB" id="A0AAN9QFT8"/>
<accession>A0AAN9QFT8</accession>
<evidence type="ECO:0000256" key="1">
    <source>
        <dbReference type="SAM" id="MobiDB-lite"/>
    </source>
</evidence>
<dbReference type="EMBL" id="JAYMYR010000011">
    <property type="protein sequence ID" value="KAK7333649.1"/>
    <property type="molecule type" value="Genomic_DNA"/>
</dbReference>
<protein>
    <submittedName>
        <fullName evidence="2">Uncharacterized protein</fullName>
    </submittedName>
</protein>
<reference evidence="2 3" key="1">
    <citation type="submission" date="2024-01" db="EMBL/GenBank/DDBJ databases">
        <title>The genomes of 5 underutilized Papilionoideae crops provide insights into root nodulation and disease resistanc.</title>
        <authorList>
            <person name="Jiang F."/>
        </authorList>
    </citation>
    <scope>NUCLEOTIDE SEQUENCE [LARGE SCALE GENOMIC DNA]</scope>
    <source>
        <strain evidence="2">JINMINGXINNONG_FW02</strain>
        <tissue evidence="2">Leaves</tissue>
    </source>
</reference>
<sequence>MDIFMQSQDVAQDFGVVCTPEFFHVKKARRRPFELVYHGQFDDSRPSIKDMRDSDDDNAKSKEEGSLESENEDDNEASNEEEWASITEAKSEASHFFMLLKL</sequence>
<dbReference type="Proteomes" id="UP001374584">
    <property type="component" value="Unassembled WGS sequence"/>
</dbReference>
<feature type="compositionally biased region" description="Basic and acidic residues" evidence="1">
    <location>
        <begin position="43"/>
        <end position="65"/>
    </location>
</feature>
<gene>
    <name evidence="2" type="ORF">VNO80_30426</name>
</gene>